<accession>A0A654G5Z4</accession>
<dbReference type="EMBL" id="CACRSJ010000110">
    <property type="protein sequence ID" value="VYS68598.1"/>
    <property type="molecule type" value="Genomic_DNA"/>
</dbReference>
<gene>
    <name evidence="2" type="ORF">AN1_LOCUS23986</name>
</gene>
<evidence type="ECO:0000313" key="3">
    <source>
        <dbReference type="Proteomes" id="UP000426265"/>
    </source>
</evidence>
<dbReference type="SUPFAM" id="SSF52047">
    <property type="entry name" value="RNI-like"/>
    <property type="match status" value="1"/>
</dbReference>
<dbReference type="CDD" id="cd22160">
    <property type="entry name" value="F-box_AtFBL13-like"/>
    <property type="match status" value="1"/>
</dbReference>
<dbReference type="InterPro" id="IPR001810">
    <property type="entry name" value="F-box_dom"/>
</dbReference>
<proteinExistence type="predicted"/>
<dbReference type="InterPro" id="IPR053781">
    <property type="entry name" value="F-box_AtFBL13-like"/>
</dbReference>
<dbReference type="InterPro" id="IPR006566">
    <property type="entry name" value="FBD"/>
</dbReference>
<dbReference type="AlphaFoldDB" id="A0A654G5Z4"/>
<dbReference type="PROSITE" id="PS50181">
    <property type="entry name" value="FBOX"/>
    <property type="match status" value="1"/>
</dbReference>
<dbReference type="InterPro" id="IPR036047">
    <property type="entry name" value="F-box-like_dom_sf"/>
</dbReference>
<dbReference type="Pfam" id="PF00646">
    <property type="entry name" value="F-box"/>
    <property type="match status" value="1"/>
</dbReference>
<reference evidence="2 3" key="1">
    <citation type="submission" date="2019-11" db="EMBL/GenBank/DDBJ databases">
        <authorList>
            <person name="Jiao W.-B."/>
            <person name="Schneeberger K."/>
        </authorList>
    </citation>
    <scope>NUCLEOTIDE SEQUENCE [LARGE SCALE GENOMIC DNA]</scope>
    <source>
        <strain evidence="3">cv. An-1</strain>
    </source>
</reference>
<dbReference type="InterPro" id="IPR055294">
    <property type="entry name" value="FBL60-like"/>
</dbReference>
<feature type="domain" description="F-box" evidence="1">
    <location>
        <begin position="1"/>
        <end position="38"/>
    </location>
</feature>
<dbReference type="PANTHER" id="PTHR31293:SF25">
    <property type="entry name" value="F-BOX_RNI SUPERFAMILY PROTEIN"/>
    <property type="match status" value="1"/>
</dbReference>
<dbReference type="SMART" id="SM00256">
    <property type="entry name" value="FBOX"/>
    <property type="match status" value="1"/>
</dbReference>
<dbReference type="PANTHER" id="PTHR31293">
    <property type="entry name" value="RNI-LIKE SUPERFAMILY PROTEIN"/>
    <property type="match status" value="1"/>
</dbReference>
<dbReference type="Proteomes" id="UP000426265">
    <property type="component" value="Unassembled WGS sequence"/>
</dbReference>
<dbReference type="SUPFAM" id="SSF81383">
    <property type="entry name" value="F-box domain"/>
    <property type="match status" value="1"/>
</dbReference>
<dbReference type="Gene3D" id="3.80.10.10">
    <property type="entry name" value="Ribonuclease Inhibitor"/>
    <property type="match status" value="1"/>
</dbReference>
<sequence>MDHLSNLPDELLCHIMSFLTTKEAALISVLSKRWRNLIAFVPNLDIFDCDILHWEVRKEERDDIRQLFMDFVDRVLALQGNSPLKKFSLCCGGGSYSDRVDCWIQNVMVRGVSELYLSMIFDTSYHMYPQVFENKKLFEILLHALPALEELVMNHIYWKELDVNVHVSVSSASLKTLTIKCIVCLHTMSFDTPSLAYLSYSDYAMGDYPVAKMENLFEARISLFVPEDDISRVRAPNNDLLEDDEYNRVLRYENVGKLINSIRNVRYLYFSPDTLEVLSLCCESMPVFKNLKSLSIKSVESRGWQAMPVLLRNCPHLETLVLETLLHHVTDKCGDACDCVSREEKGRSLKSCPVKVLEIKEFQGTMKEMHMIKHFLDYLPCLKEMKTSYMKKNDRTTQLRVIPEVPEVIAEMVENYNKLSNCNVQLVVSS</sequence>
<name>A0A654G5Z4_ARATH</name>
<dbReference type="ExpressionAtlas" id="A0A654G5Z4">
    <property type="expression patterns" value="baseline and differential"/>
</dbReference>
<dbReference type="SMART" id="SM00579">
    <property type="entry name" value="FBD"/>
    <property type="match status" value="1"/>
</dbReference>
<protein>
    <recommendedName>
        <fullName evidence="1">F-box domain-containing protein</fullName>
    </recommendedName>
</protein>
<dbReference type="Gene3D" id="1.20.1280.50">
    <property type="match status" value="1"/>
</dbReference>
<organism evidence="2 3">
    <name type="scientific">Arabidopsis thaliana</name>
    <name type="common">Mouse-ear cress</name>
    <dbReference type="NCBI Taxonomy" id="3702"/>
    <lineage>
        <taxon>Eukaryota</taxon>
        <taxon>Viridiplantae</taxon>
        <taxon>Streptophyta</taxon>
        <taxon>Embryophyta</taxon>
        <taxon>Tracheophyta</taxon>
        <taxon>Spermatophyta</taxon>
        <taxon>Magnoliopsida</taxon>
        <taxon>eudicotyledons</taxon>
        <taxon>Gunneridae</taxon>
        <taxon>Pentapetalae</taxon>
        <taxon>rosids</taxon>
        <taxon>malvids</taxon>
        <taxon>Brassicales</taxon>
        <taxon>Brassicaceae</taxon>
        <taxon>Camelineae</taxon>
        <taxon>Arabidopsis</taxon>
    </lineage>
</organism>
<dbReference type="InterPro" id="IPR032675">
    <property type="entry name" value="LRR_dom_sf"/>
</dbReference>
<evidence type="ECO:0000313" key="2">
    <source>
        <dbReference type="EMBL" id="VYS68598.1"/>
    </source>
</evidence>
<evidence type="ECO:0000259" key="1">
    <source>
        <dbReference type="PROSITE" id="PS50181"/>
    </source>
</evidence>